<dbReference type="InterPro" id="IPR016516">
    <property type="entry name" value="UCP07580"/>
</dbReference>
<sequence length="270" mass="31701">MALTDFYPRVLNDMDKYEIVSRDLTFDFSGAARPWLNQDAYLTHMFNASSLFLPYVEGFVNYAVHNAMQSVEDKKLLADCRQFIQQETLHAREHVKYNGVLGFYGFSCSDIVQSIKNKLKRIRMKWTILSVLGAAAGFECFTAIISQVVLEEGLLNQADENLKRFWRWHMTEELEHKTVLMDLYHYLGGGYFRRISILTLVLIGYCCYGMRIYFNLLRVGHLSRWKGLACICGKKSFFRKSLIQAFRCYHYRYHPRLMRTDHLRAEDFSA</sequence>
<dbReference type="PANTHER" id="PTHR39456">
    <property type="entry name" value="METAL-DEPENDENT HYDROLASE"/>
    <property type="match status" value="1"/>
</dbReference>
<organism evidence="2 3">
    <name type="scientific">Aquicella siphonis</name>
    <dbReference type="NCBI Taxonomy" id="254247"/>
    <lineage>
        <taxon>Bacteria</taxon>
        <taxon>Pseudomonadati</taxon>
        <taxon>Pseudomonadota</taxon>
        <taxon>Gammaproteobacteria</taxon>
        <taxon>Legionellales</taxon>
        <taxon>Coxiellaceae</taxon>
        <taxon>Aquicella</taxon>
    </lineage>
</organism>
<dbReference type="PANTHER" id="PTHR39456:SF1">
    <property type="entry name" value="METAL-DEPENDENT HYDROLASE"/>
    <property type="match status" value="1"/>
</dbReference>
<gene>
    <name evidence="2" type="ORF">AQUSIP_21890</name>
</gene>
<dbReference type="KEGG" id="asip:AQUSIP_21890"/>
<evidence type="ECO:0008006" key="4">
    <source>
        <dbReference type="Google" id="ProtNLM"/>
    </source>
</evidence>
<dbReference type="Proteomes" id="UP000324194">
    <property type="component" value="Chromosome 1"/>
</dbReference>
<dbReference type="InterPro" id="IPR009078">
    <property type="entry name" value="Ferritin-like_SF"/>
</dbReference>
<protein>
    <recommendedName>
        <fullName evidence="4">Metal-dependent hydrolase</fullName>
    </recommendedName>
</protein>
<proteinExistence type="predicted"/>
<dbReference type="SUPFAM" id="SSF47240">
    <property type="entry name" value="Ferritin-like"/>
    <property type="match status" value="1"/>
</dbReference>
<dbReference type="EMBL" id="LR699119">
    <property type="protein sequence ID" value="VVC76862.1"/>
    <property type="molecule type" value="Genomic_DNA"/>
</dbReference>
<keyword evidence="1" id="KW-0812">Transmembrane</keyword>
<feature type="transmembrane region" description="Helical" evidence="1">
    <location>
        <begin position="191"/>
        <end position="214"/>
    </location>
</feature>
<keyword evidence="1" id="KW-1133">Transmembrane helix</keyword>
<dbReference type="OrthoDB" id="4760165at2"/>
<dbReference type="Pfam" id="PF10118">
    <property type="entry name" value="Metal_hydrol"/>
    <property type="match status" value="1"/>
</dbReference>
<keyword evidence="3" id="KW-1185">Reference proteome</keyword>
<dbReference type="AlphaFoldDB" id="A0A5E4PKT5"/>
<name>A0A5E4PKT5_9COXI</name>
<accession>A0A5E4PKT5</accession>
<feature type="transmembrane region" description="Helical" evidence="1">
    <location>
        <begin position="126"/>
        <end position="150"/>
    </location>
</feature>
<evidence type="ECO:0000313" key="3">
    <source>
        <dbReference type="Proteomes" id="UP000324194"/>
    </source>
</evidence>
<keyword evidence="1" id="KW-0472">Membrane</keyword>
<evidence type="ECO:0000256" key="1">
    <source>
        <dbReference type="SAM" id="Phobius"/>
    </source>
</evidence>
<reference evidence="2 3" key="1">
    <citation type="submission" date="2019-08" db="EMBL/GenBank/DDBJ databases">
        <authorList>
            <person name="Guy L."/>
        </authorList>
    </citation>
    <scope>NUCLEOTIDE SEQUENCE [LARGE SCALE GENOMIC DNA]</scope>
    <source>
        <strain evidence="2 3">SGT-108</strain>
    </source>
</reference>
<evidence type="ECO:0000313" key="2">
    <source>
        <dbReference type="EMBL" id="VVC76862.1"/>
    </source>
</evidence>